<reference evidence="1 2" key="1">
    <citation type="submission" date="2020-06" db="EMBL/GenBank/DDBJ databases">
        <title>Methanofollis fontis sp. nov., a methanogen isolated from marine sediments near a cold seep at Four-Way Closure Ridge offshore southwestern Taiwan.</title>
        <authorList>
            <person name="Chen S.-C."/>
            <person name="Teng N.-H."/>
            <person name="Lin Y.-S."/>
            <person name="Lai M.-C."/>
            <person name="Chen H.-H."/>
            <person name="Wang C.-C."/>
        </authorList>
    </citation>
    <scope>NUCLEOTIDE SEQUENCE [LARGE SCALE GENOMIC DNA]</scope>
    <source>
        <strain evidence="1 2">DSM 2702</strain>
    </source>
</reference>
<dbReference type="EMBL" id="JABXWR010000002">
    <property type="protein sequence ID" value="NVO67956.1"/>
    <property type="molecule type" value="Genomic_DNA"/>
</dbReference>
<evidence type="ECO:0000313" key="2">
    <source>
        <dbReference type="Proteomes" id="UP000570823"/>
    </source>
</evidence>
<sequence length="80" mass="9257">MAQSWKEAKEIAEARGLEHVYHDYDDGTYGACRATDRQGTFSCGAFSEHRCIHMLSSLSAEEMEEKERDFLKNNPEWAKR</sequence>
<proteinExistence type="predicted"/>
<dbReference type="RefSeq" id="WP_176789654.1">
    <property type="nucleotide sequence ID" value="NZ_JABXWR010000002.1"/>
</dbReference>
<keyword evidence="2" id="KW-1185">Reference proteome</keyword>
<comment type="caution">
    <text evidence="1">The sequence shown here is derived from an EMBL/GenBank/DDBJ whole genome shotgun (WGS) entry which is preliminary data.</text>
</comment>
<dbReference type="Proteomes" id="UP000570823">
    <property type="component" value="Unassembled WGS sequence"/>
</dbReference>
<name>A0A7K4HRT2_9EURY</name>
<evidence type="ECO:0000313" key="1">
    <source>
        <dbReference type="EMBL" id="NVO67956.1"/>
    </source>
</evidence>
<organism evidence="1 2">
    <name type="scientific">Methanofollis tationis</name>
    <dbReference type="NCBI Taxonomy" id="81417"/>
    <lineage>
        <taxon>Archaea</taxon>
        <taxon>Methanobacteriati</taxon>
        <taxon>Methanobacteriota</taxon>
        <taxon>Stenosarchaea group</taxon>
        <taxon>Methanomicrobia</taxon>
        <taxon>Methanomicrobiales</taxon>
        <taxon>Methanomicrobiaceae</taxon>
        <taxon>Methanofollis</taxon>
    </lineage>
</organism>
<dbReference type="OrthoDB" id="110874at2157"/>
<dbReference type="AlphaFoldDB" id="A0A7K4HRT2"/>
<accession>A0A7K4HRT2</accession>
<gene>
    <name evidence="1" type="ORF">HWN36_11730</name>
</gene>
<protein>
    <submittedName>
        <fullName evidence="1">Uncharacterized protein</fullName>
    </submittedName>
</protein>